<gene>
    <name evidence="1" type="ORF">GV64_16570</name>
</gene>
<protein>
    <submittedName>
        <fullName evidence="1">Uncharacterized protein</fullName>
    </submittedName>
</protein>
<dbReference type="Proteomes" id="UP000027997">
    <property type="component" value="Unassembled WGS sequence"/>
</dbReference>
<organism evidence="1 2">
    <name type="scientific">Endozoicomonas elysicola</name>
    <dbReference type="NCBI Taxonomy" id="305900"/>
    <lineage>
        <taxon>Bacteria</taxon>
        <taxon>Pseudomonadati</taxon>
        <taxon>Pseudomonadota</taxon>
        <taxon>Gammaproteobacteria</taxon>
        <taxon>Oceanospirillales</taxon>
        <taxon>Endozoicomonadaceae</taxon>
        <taxon>Endozoicomonas</taxon>
    </lineage>
</organism>
<dbReference type="AlphaFoldDB" id="A0A081KDA0"/>
<sequence>MLIHSAALAIIDRHRVGLGHHLVSGQVINIRIGHIEGPVHLAGAIPRCIVADGRGKGAEVPAGVGGDADGLHIGEIDIGDGEAAGVGQGGGVLASTAVDNFSDCAGDVGGGGNGRDIVGAGDGHRDLLIHGAALTIVHGDGVGLGDHLVFGQVINVGIGHAEGPVHLASAIAGGVVADRWGEGAQVIVGVGSDADGLHIGQIDVSDGEAASIGQGSGIFTVTAVDNFSDRGNDIGGRGNGGHVVGAGDGHGDLLIHGTAVAIVHRHGVGLGDHLIPGQVINVGIGYAEGPVHLAGAVPRRIVADHRGKGAQVPAGVGSDTDGLYIGEIDIGDGEAAGVGQGGGVLASTAVDNFSDRASDIGGRGNGGHVVGAGDGHGHPLIHCAALAIVDRHRVGLGHHLVLSQIINIGIGHAEGPFHLAGAIVSGVVADRRGKDAQVTVGVGGDTDGLHIGQVDVGDGEAAAVG</sequence>
<proteinExistence type="predicted"/>
<comment type="caution">
    <text evidence="1">The sequence shown here is derived from an EMBL/GenBank/DDBJ whole genome shotgun (WGS) entry which is preliminary data.</text>
</comment>
<accession>A0A081KDA0</accession>
<reference evidence="1 2" key="1">
    <citation type="submission" date="2014-06" db="EMBL/GenBank/DDBJ databases">
        <title>Whole Genome Sequences of Three Symbiotic Endozoicomonas Bacteria.</title>
        <authorList>
            <person name="Neave M.J."/>
            <person name="Apprill A."/>
            <person name="Voolstra C.R."/>
        </authorList>
    </citation>
    <scope>NUCLEOTIDE SEQUENCE [LARGE SCALE GENOMIC DNA]</scope>
    <source>
        <strain evidence="1 2">DSM 22380</strain>
    </source>
</reference>
<dbReference type="EMBL" id="JOJP01000001">
    <property type="protein sequence ID" value="KEI72126.1"/>
    <property type="molecule type" value="Genomic_DNA"/>
</dbReference>
<keyword evidence="2" id="KW-1185">Reference proteome</keyword>
<name>A0A081KDA0_9GAMM</name>
<evidence type="ECO:0000313" key="2">
    <source>
        <dbReference type="Proteomes" id="UP000027997"/>
    </source>
</evidence>
<evidence type="ECO:0000313" key="1">
    <source>
        <dbReference type="EMBL" id="KEI72126.1"/>
    </source>
</evidence>